<feature type="region of interest" description="Disordered" evidence="1">
    <location>
        <begin position="158"/>
        <end position="185"/>
    </location>
</feature>
<sequence>MAADLAERIRWRALGPGRGAGRLLWMCGRMATPRLATRLVPRLWRAARDRGVGAPDWTGATPPRESALSPERYRTLLKQRATGTAFTSHAGSLHVDAPHGAVICLWNGATTARYTADGTPTRLDHPHSDPEDPSPGRRGAAVFTRGDRFSAGWLAVCNGAGMSPPRTSTPSAGPKNSFKPAAGAP</sequence>
<organism evidence="2 3">
    <name type="scientific">Streptomyces violascens</name>
    <dbReference type="NCBI Taxonomy" id="67381"/>
    <lineage>
        <taxon>Bacteria</taxon>
        <taxon>Bacillati</taxon>
        <taxon>Actinomycetota</taxon>
        <taxon>Actinomycetes</taxon>
        <taxon>Kitasatosporales</taxon>
        <taxon>Streptomycetaceae</taxon>
        <taxon>Streptomyces</taxon>
    </lineage>
</organism>
<feature type="region of interest" description="Disordered" evidence="1">
    <location>
        <begin position="116"/>
        <end position="141"/>
    </location>
</feature>
<reference evidence="2" key="1">
    <citation type="submission" date="2024-05" db="EMBL/GenBank/DDBJ databases">
        <title>Whole genome shotgun sequence of Streptomyces violascens NBRC 12920.</title>
        <authorList>
            <person name="Komaki H."/>
            <person name="Tamura T."/>
        </authorList>
    </citation>
    <scope>NUCLEOTIDE SEQUENCE</scope>
    <source>
        <strain evidence="2">NBRC 12920</strain>
    </source>
</reference>
<evidence type="ECO:0000313" key="3">
    <source>
        <dbReference type="Proteomes" id="UP001050808"/>
    </source>
</evidence>
<accession>A0ABQ3QUQ9</accession>
<protein>
    <submittedName>
        <fullName evidence="2">Uncharacterized protein</fullName>
    </submittedName>
</protein>
<keyword evidence="3" id="KW-1185">Reference proteome</keyword>
<dbReference type="Proteomes" id="UP001050808">
    <property type="component" value="Unassembled WGS sequence"/>
</dbReference>
<dbReference type="RefSeq" id="WP_189962383.1">
    <property type="nucleotide sequence ID" value="NZ_BMUA01000005.1"/>
</dbReference>
<gene>
    <name evidence="2" type="ORF">Sviol_54240</name>
</gene>
<proteinExistence type="predicted"/>
<dbReference type="EMBL" id="BNDY01000017">
    <property type="protein sequence ID" value="GHI41016.1"/>
    <property type="molecule type" value="Genomic_DNA"/>
</dbReference>
<comment type="caution">
    <text evidence="2">The sequence shown here is derived from an EMBL/GenBank/DDBJ whole genome shotgun (WGS) entry which is preliminary data.</text>
</comment>
<evidence type="ECO:0000313" key="2">
    <source>
        <dbReference type="EMBL" id="GHI41016.1"/>
    </source>
</evidence>
<evidence type="ECO:0000256" key="1">
    <source>
        <dbReference type="SAM" id="MobiDB-lite"/>
    </source>
</evidence>
<name>A0ABQ3QUQ9_9ACTN</name>